<feature type="transmembrane region" description="Helical" evidence="6">
    <location>
        <begin position="260"/>
        <end position="279"/>
    </location>
</feature>
<keyword evidence="3 6" id="KW-0812">Transmembrane</keyword>
<keyword evidence="5 6" id="KW-0472">Membrane</keyword>
<evidence type="ECO:0000313" key="9">
    <source>
        <dbReference type="Proteomes" id="UP000176204"/>
    </source>
</evidence>
<dbReference type="Pfam" id="PF02687">
    <property type="entry name" value="FtsX"/>
    <property type="match status" value="1"/>
</dbReference>
<feature type="transmembrane region" description="Helical" evidence="6">
    <location>
        <begin position="353"/>
        <end position="375"/>
    </location>
</feature>
<dbReference type="STRING" id="1679444.PYTT_1426"/>
<feature type="transmembrane region" description="Helical" evidence="6">
    <location>
        <begin position="300"/>
        <end position="326"/>
    </location>
</feature>
<feature type="transmembrane region" description="Helical" evidence="6">
    <location>
        <begin position="27"/>
        <end position="49"/>
    </location>
</feature>
<keyword evidence="9" id="KW-1185">Reference proteome</keyword>
<evidence type="ECO:0000256" key="2">
    <source>
        <dbReference type="ARBA" id="ARBA00022475"/>
    </source>
</evidence>
<dbReference type="GO" id="GO:0005886">
    <property type="term" value="C:plasma membrane"/>
    <property type="evidence" value="ECO:0007669"/>
    <property type="project" value="UniProtKB-SubCell"/>
</dbReference>
<proteinExistence type="predicted"/>
<name>A0A1H6LID5_9BACT</name>
<evidence type="ECO:0000256" key="1">
    <source>
        <dbReference type="ARBA" id="ARBA00004651"/>
    </source>
</evidence>
<evidence type="ECO:0000256" key="4">
    <source>
        <dbReference type="ARBA" id="ARBA00022989"/>
    </source>
</evidence>
<evidence type="ECO:0000256" key="6">
    <source>
        <dbReference type="SAM" id="Phobius"/>
    </source>
</evidence>
<feature type="domain" description="ABC3 transporter permease C-terminal" evidence="7">
    <location>
        <begin position="262"/>
        <end position="377"/>
    </location>
</feature>
<evidence type="ECO:0000313" key="8">
    <source>
        <dbReference type="EMBL" id="SEH88186.1"/>
    </source>
</evidence>
<dbReference type="Proteomes" id="UP000176204">
    <property type="component" value="Chromosome I"/>
</dbReference>
<evidence type="ECO:0000256" key="5">
    <source>
        <dbReference type="ARBA" id="ARBA00023136"/>
    </source>
</evidence>
<gene>
    <name evidence="8" type="ORF">PYTT_1426</name>
</gene>
<sequence>MKSLILTCLYLAKDTFHRWITRLSSPLARLLVVFFLSLCSLCFMANYVLTAKNVSSQIRQQGGDFASIMEITPQNATSSLTDDPQFYEETFGCKAVILHSVGSANIGTDNYPIYTYSNTQLAEFYPINEGQPVLLYPKTQNATLRDGPERLTISGNGGSIVRDVRILGIPEDSLVCAQLSGNSRGFILVAPELAATFNARSNLTSVLLKLDEMSYAALKRVEDYFKTLGRLDNKRLNVTTISKLLKDMELIMSNQAECRAGFSIGIAVIVGILLTALASMEYRQNEYIYTLMKSFGIHPILLVGSFIIENLFLVAIAFVAAVFAFMEAQKIVLREFFRLGNKTLTLPEIMPDVQLLACALIACVLISSIPIVFAARREIGRVLK</sequence>
<dbReference type="KEGG" id="agl:PYTT_1426"/>
<dbReference type="EMBL" id="LT629973">
    <property type="protein sequence ID" value="SEH88186.1"/>
    <property type="molecule type" value="Genomic_DNA"/>
</dbReference>
<dbReference type="InterPro" id="IPR003838">
    <property type="entry name" value="ABC3_permease_C"/>
</dbReference>
<keyword evidence="2" id="KW-1003">Cell membrane</keyword>
<reference evidence="9" key="1">
    <citation type="submission" date="2016-09" db="EMBL/GenBank/DDBJ databases">
        <authorList>
            <person name="Koehorst J."/>
        </authorList>
    </citation>
    <scope>NUCLEOTIDE SEQUENCE [LARGE SCALE GENOMIC DNA]</scope>
</reference>
<dbReference type="AlphaFoldDB" id="A0A1H6LID5"/>
<evidence type="ECO:0000259" key="7">
    <source>
        <dbReference type="Pfam" id="PF02687"/>
    </source>
</evidence>
<organism evidence="8 9">
    <name type="scientific">Akkermansia glycaniphila</name>
    <dbReference type="NCBI Taxonomy" id="1679444"/>
    <lineage>
        <taxon>Bacteria</taxon>
        <taxon>Pseudomonadati</taxon>
        <taxon>Verrucomicrobiota</taxon>
        <taxon>Verrucomicrobiia</taxon>
        <taxon>Verrucomicrobiales</taxon>
        <taxon>Akkermansiaceae</taxon>
        <taxon>Akkermansia</taxon>
    </lineage>
</organism>
<keyword evidence="4 6" id="KW-1133">Transmembrane helix</keyword>
<comment type="subcellular location">
    <subcellularLocation>
        <location evidence="1">Cell membrane</location>
        <topology evidence="1">Multi-pass membrane protein</topology>
    </subcellularLocation>
</comment>
<protein>
    <submittedName>
        <fullName evidence="8">Ftsx-like permease family</fullName>
    </submittedName>
</protein>
<dbReference type="RefSeq" id="WP_083076299.1">
    <property type="nucleotide sequence ID" value="NZ_JACVVN010000009.1"/>
</dbReference>
<dbReference type="OrthoDB" id="198705at2"/>
<accession>A0A1H6LID5</accession>
<evidence type="ECO:0000256" key="3">
    <source>
        <dbReference type="ARBA" id="ARBA00022692"/>
    </source>
</evidence>